<evidence type="ECO:0000313" key="5">
    <source>
        <dbReference type="EMBL" id="MBC8749782.1"/>
    </source>
</evidence>
<dbReference type="CDD" id="cd07377">
    <property type="entry name" value="WHTH_GntR"/>
    <property type="match status" value="1"/>
</dbReference>
<keyword evidence="1" id="KW-0805">Transcription regulation</keyword>
<name>A0ABR7PU53_9BURK</name>
<dbReference type="InterPro" id="IPR028978">
    <property type="entry name" value="Chorismate_lyase_/UTRA_dom_sf"/>
</dbReference>
<accession>A0ABR7PU53</accession>
<reference evidence="5 6" key="1">
    <citation type="submission" date="2019-09" db="EMBL/GenBank/DDBJ databases">
        <title>Paraburkholderia podalyriae sp. nov., A South African Podalyria-associated rhizobium.</title>
        <authorList>
            <person name="Mavima L."/>
            <person name="Beukes C.W."/>
            <person name="Palmer M."/>
            <person name="De Meyer S.E."/>
            <person name="James E.K."/>
            <person name="Maluk M."/>
            <person name="Avontuur J.R."/>
            <person name="Chan W.Y."/>
            <person name="Venter S.N."/>
            <person name="Steenkamp E.T."/>
        </authorList>
    </citation>
    <scope>NUCLEOTIDE SEQUENCE [LARGE SCALE GENOMIC DNA]</scope>
    <source>
        <strain evidence="5 6">WC7.3b</strain>
    </source>
</reference>
<organism evidence="5 6">
    <name type="scientific">Paraburkholderia podalyriae</name>
    <dbReference type="NCBI Taxonomy" id="1938811"/>
    <lineage>
        <taxon>Bacteria</taxon>
        <taxon>Pseudomonadati</taxon>
        <taxon>Pseudomonadota</taxon>
        <taxon>Betaproteobacteria</taxon>
        <taxon>Burkholderiales</taxon>
        <taxon>Burkholderiaceae</taxon>
        <taxon>Paraburkholderia</taxon>
    </lineage>
</organism>
<feature type="domain" description="HTH gntR-type" evidence="4">
    <location>
        <begin position="7"/>
        <end position="75"/>
    </location>
</feature>
<sequence>MSDGMKSTAWERVMGALKADIANGSLQPGASLPPESELASRFDVGRGTIRRALTQLQADGYVRTERGLGSFVDLSPYPYDLARESRFSHTLDGMGVVEERQTVRNELVKADGRIGKLLGVPSSDKLALIEVLSFAGGLPLLLAANYIPADRFPGIGDTYNRKQSLSASLRLYDMTVQERTHTEIQSRLPSPNEAKLFRQSRSQPITEVENVVVDQHGNPSWVEVLCFAASRVRLVLDRGTRLP</sequence>
<gene>
    <name evidence="5" type="ORF">F6X42_25305</name>
</gene>
<evidence type="ECO:0000256" key="3">
    <source>
        <dbReference type="ARBA" id="ARBA00023163"/>
    </source>
</evidence>
<dbReference type="Pfam" id="PF00392">
    <property type="entry name" value="GntR"/>
    <property type="match status" value="1"/>
</dbReference>
<protein>
    <submittedName>
        <fullName evidence="5">GntR family transcriptional regulator</fullName>
    </submittedName>
</protein>
<dbReference type="SMART" id="SM00866">
    <property type="entry name" value="UTRA"/>
    <property type="match status" value="1"/>
</dbReference>
<evidence type="ECO:0000256" key="1">
    <source>
        <dbReference type="ARBA" id="ARBA00023015"/>
    </source>
</evidence>
<dbReference type="SMART" id="SM00345">
    <property type="entry name" value="HTH_GNTR"/>
    <property type="match status" value="1"/>
</dbReference>
<dbReference type="Proteomes" id="UP000736373">
    <property type="component" value="Unassembled WGS sequence"/>
</dbReference>
<dbReference type="EMBL" id="VZQQ01000024">
    <property type="protein sequence ID" value="MBC8749782.1"/>
    <property type="molecule type" value="Genomic_DNA"/>
</dbReference>
<keyword evidence="6" id="KW-1185">Reference proteome</keyword>
<keyword evidence="3" id="KW-0804">Transcription</keyword>
<dbReference type="PROSITE" id="PS50949">
    <property type="entry name" value="HTH_GNTR"/>
    <property type="match status" value="1"/>
</dbReference>
<dbReference type="PRINTS" id="PR00035">
    <property type="entry name" value="HTHGNTR"/>
</dbReference>
<dbReference type="PANTHER" id="PTHR44846">
    <property type="entry name" value="MANNOSYL-D-GLYCERATE TRANSPORT/METABOLISM SYSTEM REPRESSOR MNGR-RELATED"/>
    <property type="match status" value="1"/>
</dbReference>
<keyword evidence="2" id="KW-0238">DNA-binding</keyword>
<comment type="caution">
    <text evidence="5">The sequence shown here is derived from an EMBL/GenBank/DDBJ whole genome shotgun (WGS) entry which is preliminary data.</text>
</comment>
<evidence type="ECO:0000259" key="4">
    <source>
        <dbReference type="PROSITE" id="PS50949"/>
    </source>
</evidence>
<dbReference type="InterPro" id="IPR011663">
    <property type="entry name" value="UTRA"/>
</dbReference>
<proteinExistence type="predicted"/>
<dbReference type="PANTHER" id="PTHR44846:SF1">
    <property type="entry name" value="MANNOSYL-D-GLYCERATE TRANSPORT_METABOLISM SYSTEM REPRESSOR MNGR-RELATED"/>
    <property type="match status" value="1"/>
</dbReference>
<dbReference type="InterPro" id="IPR000524">
    <property type="entry name" value="Tscrpt_reg_HTH_GntR"/>
</dbReference>
<dbReference type="RefSeq" id="WP_187636772.1">
    <property type="nucleotide sequence ID" value="NZ_VZQQ01000024.1"/>
</dbReference>
<dbReference type="Gene3D" id="1.10.10.10">
    <property type="entry name" value="Winged helix-like DNA-binding domain superfamily/Winged helix DNA-binding domain"/>
    <property type="match status" value="1"/>
</dbReference>
<dbReference type="InterPro" id="IPR036388">
    <property type="entry name" value="WH-like_DNA-bd_sf"/>
</dbReference>
<dbReference type="Pfam" id="PF07702">
    <property type="entry name" value="UTRA"/>
    <property type="match status" value="1"/>
</dbReference>
<dbReference type="InterPro" id="IPR050679">
    <property type="entry name" value="Bact_HTH_transcr_reg"/>
</dbReference>
<evidence type="ECO:0000256" key="2">
    <source>
        <dbReference type="ARBA" id="ARBA00023125"/>
    </source>
</evidence>
<dbReference type="SUPFAM" id="SSF46785">
    <property type="entry name" value="Winged helix' DNA-binding domain"/>
    <property type="match status" value="1"/>
</dbReference>
<dbReference type="InterPro" id="IPR036390">
    <property type="entry name" value="WH_DNA-bd_sf"/>
</dbReference>
<dbReference type="SUPFAM" id="SSF64288">
    <property type="entry name" value="Chorismate lyase-like"/>
    <property type="match status" value="1"/>
</dbReference>
<evidence type="ECO:0000313" key="6">
    <source>
        <dbReference type="Proteomes" id="UP000736373"/>
    </source>
</evidence>
<dbReference type="Gene3D" id="3.40.1410.10">
    <property type="entry name" value="Chorismate lyase-like"/>
    <property type="match status" value="1"/>
</dbReference>